<comment type="caution">
    <text evidence="2">The sequence shown here is derived from an EMBL/GenBank/DDBJ whole genome shotgun (WGS) entry which is preliminary data.</text>
</comment>
<dbReference type="InterPro" id="IPR007712">
    <property type="entry name" value="RelE/ParE_toxin"/>
</dbReference>
<evidence type="ECO:0000313" key="3">
    <source>
        <dbReference type="Proteomes" id="UP001597118"/>
    </source>
</evidence>
<evidence type="ECO:0000256" key="1">
    <source>
        <dbReference type="ARBA" id="ARBA00022649"/>
    </source>
</evidence>
<dbReference type="Gene3D" id="3.30.2310.20">
    <property type="entry name" value="RelE-like"/>
    <property type="match status" value="1"/>
</dbReference>
<dbReference type="PANTHER" id="PTHR40588:SF1">
    <property type="entry name" value="MRNA INTERFERASE TOXIN YAFQ"/>
    <property type="match status" value="1"/>
</dbReference>
<dbReference type="PIRSF" id="PIRSF006156">
    <property type="entry name" value="YafQ"/>
    <property type="match status" value="1"/>
</dbReference>
<dbReference type="InterPro" id="IPR004386">
    <property type="entry name" value="Toxin_YafQ-like"/>
</dbReference>
<gene>
    <name evidence="2" type="ORF">ACFSAH_02735</name>
</gene>
<name>A0ABW4I9X2_9SPHI</name>
<dbReference type="SUPFAM" id="SSF143011">
    <property type="entry name" value="RelE-like"/>
    <property type="match status" value="1"/>
</dbReference>
<organism evidence="2 3">
    <name type="scientific">Pseudopedobacter beijingensis</name>
    <dbReference type="NCBI Taxonomy" id="1207056"/>
    <lineage>
        <taxon>Bacteria</taxon>
        <taxon>Pseudomonadati</taxon>
        <taxon>Bacteroidota</taxon>
        <taxon>Sphingobacteriia</taxon>
        <taxon>Sphingobacteriales</taxon>
        <taxon>Sphingobacteriaceae</taxon>
        <taxon>Pseudopedobacter</taxon>
    </lineage>
</organism>
<dbReference type="Proteomes" id="UP001597118">
    <property type="component" value="Unassembled WGS sequence"/>
</dbReference>
<proteinExistence type="predicted"/>
<keyword evidence="3" id="KW-1185">Reference proteome</keyword>
<dbReference type="NCBIfam" id="TIGR02385">
    <property type="entry name" value="RelE_StbE"/>
    <property type="match status" value="1"/>
</dbReference>
<dbReference type="PANTHER" id="PTHR40588">
    <property type="entry name" value="MRNA INTERFERASE TOXIN YAFQ"/>
    <property type="match status" value="1"/>
</dbReference>
<accession>A0ABW4I9X2</accession>
<reference evidence="3" key="1">
    <citation type="journal article" date="2019" name="Int. J. Syst. Evol. Microbiol.">
        <title>The Global Catalogue of Microorganisms (GCM) 10K type strain sequencing project: providing services to taxonomists for standard genome sequencing and annotation.</title>
        <authorList>
            <consortium name="The Broad Institute Genomics Platform"/>
            <consortium name="The Broad Institute Genome Sequencing Center for Infectious Disease"/>
            <person name="Wu L."/>
            <person name="Ma J."/>
        </authorList>
    </citation>
    <scope>NUCLEOTIDE SEQUENCE [LARGE SCALE GENOMIC DNA]</scope>
    <source>
        <strain evidence="3">CCUG 53762</strain>
    </source>
</reference>
<keyword evidence="1" id="KW-1277">Toxin-antitoxin system</keyword>
<evidence type="ECO:0000313" key="2">
    <source>
        <dbReference type="EMBL" id="MFD1628774.1"/>
    </source>
</evidence>
<dbReference type="EMBL" id="JBHUDG010000003">
    <property type="protein sequence ID" value="MFD1628774.1"/>
    <property type="molecule type" value="Genomic_DNA"/>
</dbReference>
<protein>
    <submittedName>
        <fullName evidence="2">Type II toxin-antitoxin system YafQ family toxin</fullName>
    </submittedName>
</protein>
<dbReference type="InterPro" id="IPR035093">
    <property type="entry name" value="RelE/ParE_toxin_dom_sf"/>
</dbReference>
<dbReference type="RefSeq" id="WP_379661160.1">
    <property type="nucleotide sequence ID" value="NZ_JBHUDG010000003.1"/>
</dbReference>
<sequence>MYKIVATNKFKRDFKKSIKRGLKENLLKEIVLLLEKEGKLPKKYKPHKLSGNYKGNWECHIQPDWLLIWEQSEEIKLISLIRTGTHADLF</sequence>
<dbReference type="Pfam" id="PF15738">
    <property type="entry name" value="YafQ_toxin"/>
    <property type="match status" value="1"/>
</dbReference>